<sequence length="249" mass="27859">MQAPQDAKVAMGKGMDTKFLVETPIASQLHVETLTFHGLYTRVQGLIDRSIYPKPSGIERWSMRIAVIAAIVGIVSGLWLVHWVPVSILLPITVTCLLVEIGGFAVNGVLSVLRQYQQYLQPRLSHAKEMDSEFAQWRALVGELQRFPKIEREQRLRFATALRAGMVDRMGLLYGGLQRLGPFPLIVALFVQYQAWKKGGWAGVFDVGLAGGILIFFIALLYVAAWLLISQRIRLDTYINLLEASLQGH</sequence>
<dbReference type="RefSeq" id="WP_301868518.1">
    <property type="nucleotide sequence ID" value="NZ_JAUKNN010000001.1"/>
</dbReference>
<feature type="transmembrane region" description="Helical" evidence="1">
    <location>
        <begin position="172"/>
        <end position="195"/>
    </location>
</feature>
<keyword evidence="1" id="KW-0812">Transmembrane</keyword>
<dbReference type="EMBL" id="JAUKNN010000001">
    <property type="protein sequence ID" value="MDN8667816.1"/>
    <property type="molecule type" value="Genomic_DNA"/>
</dbReference>
<feature type="transmembrane region" description="Helical" evidence="1">
    <location>
        <begin position="207"/>
        <end position="229"/>
    </location>
</feature>
<keyword evidence="1" id="KW-0472">Membrane</keyword>
<evidence type="ECO:0000313" key="2">
    <source>
        <dbReference type="EMBL" id="MDN8667816.1"/>
    </source>
</evidence>
<protein>
    <submittedName>
        <fullName evidence="2">Uncharacterized protein</fullName>
    </submittedName>
</protein>
<organism evidence="2 3">
    <name type="scientific">Stenotrophomonas indicatrix</name>
    <dbReference type="NCBI Taxonomy" id="2045451"/>
    <lineage>
        <taxon>Bacteria</taxon>
        <taxon>Pseudomonadati</taxon>
        <taxon>Pseudomonadota</taxon>
        <taxon>Gammaproteobacteria</taxon>
        <taxon>Lysobacterales</taxon>
        <taxon>Lysobacteraceae</taxon>
        <taxon>Stenotrophomonas</taxon>
    </lineage>
</organism>
<reference evidence="2" key="1">
    <citation type="submission" date="2023-07" db="EMBL/GenBank/DDBJ databases">
        <title>Stenotrophomonas isolates from soil.</title>
        <authorList>
            <person name="Sharma V."/>
            <person name="Zur-Pinska J."/>
            <person name="Hay A.G."/>
        </authorList>
    </citation>
    <scope>NUCLEOTIDE SEQUENCE</scope>
    <source>
        <strain evidence="2">C2</strain>
    </source>
</reference>
<name>A0ABT8Q8E4_9GAMM</name>
<accession>A0ABT8Q8E4</accession>
<dbReference type="Proteomes" id="UP001174315">
    <property type="component" value="Unassembled WGS sequence"/>
</dbReference>
<gene>
    <name evidence="2" type="ORF">Q0S36_00525</name>
</gene>
<feature type="transmembrane region" description="Helical" evidence="1">
    <location>
        <begin position="61"/>
        <end position="82"/>
    </location>
</feature>
<keyword evidence="3" id="KW-1185">Reference proteome</keyword>
<evidence type="ECO:0000313" key="3">
    <source>
        <dbReference type="Proteomes" id="UP001174315"/>
    </source>
</evidence>
<evidence type="ECO:0000256" key="1">
    <source>
        <dbReference type="SAM" id="Phobius"/>
    </source>
</evidence>
<comment type="caution">
    <text evidence="2">The sequence shown here is derived from an EMBL/GenBank/DDBJ whole genome shotgun (WGS) entry which is preliminary data.</text>
</comment>
<proteinExistence type="predicted"/>
<keyword evidence="1" id="KW-1133">Transmembrane helix</keyword>
<feature type="transmembrane region" description="Helical" evidence="1">
    <location>
        <begin position="88"/>
        <end position="113"/>
    </location>
</feature>